<organism evidence="1 2">
    <name type="scientific">Drechslerella dactyloides</name>
    <name type="common">Nematode-trapping fungus</name>
    <name type="synonym">Arthrobotrys dactyloides</name>
    <dbReference type="NCBI Taxonomy" id="74499"/>
    <lineage>
        <taxon>Eukaryota</taxon>
        <taxon>Fungi</taxon>
        <taxon>Dikarya</taxon>
        <taxon>Ascomycota</taxon>
        <taxon>Pezizomycotina</taxon>
        <taxon>Orbiliomycetes</taxon>
        <taxon>Orbiliales</taxon>
        <taxon>Orbiliaceae</taxon>
        <taxon>Drechslerella</taxon>
    </lineage>
</organism>
<dbReference type="AlphaFoldDB" id="A0AAD6J1W4"/>
<sequence length="150" mass="18063">MDRQLEPKSLGSMQLQLPAKCDKRLPLFQKLSDFRYRFDSIDDFKELAQDVEQYKMLVERREMEWPAENSGLEREVAMLQAENKALRGENATVEPMRRRMTDLRNMCWELTQLRRRKKAALWPLAEKRAMCQRMEELEELIYGYDVMRLL</sequence>
<keyword evidence="2" id="KW-1185">Reference proteome</keyword>
<protein>
    <submittedName>
        <fullName evidence="1">Uncharacterized protein</fullName>
    </submittedName>
</protein>
<evidence type="ECO:0000313" key="1">
    <source>
        <dbReference type="EMBL" id="KAJ6262979.1"/>
    </source>
</evidence>
<comment type="caution">
    <text evidence="1">The sequence shown here is derived from an EMBL/GenBank/DDBJ whole genome shotgun (WGS) entry which is preliminary data.</text>
</comment>
<accession>A0AAD6J1W4</accession>
<evidence type="ECO:0000313" key="2">
    <source>
        <dbReference type="Proteomes" id="UP001221413"/>
    </source>
</evidence>
<gene>
    <name evidence="1" type="ORF">Dda_1537</name>
</gene>
<dbReference type="Proteomes" id="UP001221413">
    <property type="component" value="Unassembled WGS sequence"/>
</dbReference>
<reference evidence="1" key="1">
    <citation type="submission" date="2023-01" db="EMBL/GenBank/DDBJ databases">
        <title>The chitinases involved in constricting ring structure development in the nematode-trapping fungus Drechslerella dactyloides.</title>
        <authorList>
            <person name="Wang R."/>
            <person name="Zhang L."/>
            <person name="Tang P."/>
            <person name="Li S."/>
            <person name="Liang L."/>
        </authorList>
    </citation>
    <scope>NUCLEOTIDE SEQUENCE</scope>
    <source>
        <strain evidence="1">YMF1.00031</strain>
    </source>
</reference>
<dbReference type="EMBL" id="JAQGDS010000002">
    <property type="protein sequence ID" value="KAJ6262979.1"/>
    <property type="molecule type" value="Genomic_DNA"/>
</dbReference>
<proteinExistence type="predicted"/>
<name>A0AAD6J1W4_DREDA</name>